<evidence type="ECO:0000313" key="2">
    <source>
        <dbReference type="Proteomes" id="UP000689195"/>
    </source>
</evidence>
<accession>A0A8S1V237</accession>
<sequence>MITNSYSSPLICIHLFLRGEFTLSLGVPQNHRILALFASGREVPSENHHFCGS</sequence>
<comment type="caution">
    <text evidence="1">The sequence shown here is derived from an EMBL/GenBank/DDBJ whole genome shotgun (WGS) entry which is preliminary data.</text>
</comment>
<name>A0A8S1V237_9CILI</name>
<organism evidence="1 2">
    <name type="scientific">Paramecium pentaurelia</name>
    <dbReference type="NCBI Taxonomy" id="43138"/>
    <lineage>
        <taxon>Eukaryota</taxon>
        <taxon>Sar</taxon>
        <taxon>Alveolata</taxon>
        <taxon>Ciliophora</taxon>
        <taxon>Intramacronucleata</taxon>
        <taxon>Oligohymenophorea</taxon>
        <taxon>Peniculida</taxon>
        <taxon>Parameciidae</taxon>
        <taxon>Paramecium</taxon>
    </lineage>
</organism>
<dbReference type="EMBL" id="CAJJDO010000053">
    <property type="protein sequence ID" value="CAD8170854.1"/>
    <property type="molecule type" value="Genomic_DNA"/>
</dbReference>
<reference evidence="1" key="1">
    <citation type="submission" date="2021-01" db="EMBL/GenBank/DDBJ databases">
        <authorList>
            <consortium name="Genoscope - CEA"/>
            <person name="William W."/>
        </authorList>
    </citation>
    <scope>NUCLEOTIDE SEQUENCE</scope>
</reference>
<gene>
    <name evidence="1" type="ORF">PPENT_87.1.T0530280</name>
</gene>
<evidence type="ECO:0000313" key="1">
    <source>
        <dbReference type="EMBL" id="CAD8170854.1"/>
    </source>
</evidence>
<protein>
    <submittedName>
        <fullName evidence="1">Uncharacterized protein</fullName>
    </submittedName>
</protein>
<dbReference type="AlphaFoldDB" id="A0A8S1V237"/>
<proteinExistence type="predicted"/>
<dbReference type="Proteomes" id="UP000689195">
    <property type="component" value="Unassembled WGS sequence"/>
</dbReference>
<keyword evidence="2" id="KW-1185">Reference proteome</keyword>